<dbReference type="InterPro" id="IPR002403">
    <property type="entry name" value="Cyt_P450_E_grp-IV"/>
</dbReference>
<dbReference type="OrthoDB" id="1470350at2759"/>
<evidence type="ECO:0000256" key="3">
    <source>
        <dbReference type="ARBA" id="ARBA00022617"/>
    </source>
</evidence>
<keyword evidence="6 8" id="KW-0503">Monooxygenase</keyword>
<evidence type="ECO:0000256" key="7">
    <source>
        <dbReference type="PIRSR" id="PIRSR602403-1"/>
    </source>
</evidence>
<dbReference type="InterPro" id="IPR050121">
    <property type="entry name" value="Cytochrome_P450_monoxygenase"/>
</dbReference>
<evidence type="ECO:0000256" key="8">
    <source>
        <dbReference type="RuleBase" id="RU000461"/>
    </source>
</evidence>
<keyword evidence="5 7" id="KW-0408">Iron</keyword>
<dbReference type="PRINTS" id="PR00465">
    <property type="entry name" value="EP450IV"/>
</dbReference>
<dbReference type="PRINTS" id="PR00385">
    <property type="entry name" value="P450"/>
</dbReference>
<dbReference type="InterPro" id="IPR036396">
    <property type="entry name" value="Cyt_P450_sf"/>
</dbReference>
<accession>A0A4U6XHN8</accession>
<gene>
    <name evidence="10" type="primary">TBXAS1</name>
    <name evidence="10" type="ORF">CTA1_11965</name>
</gene>
<dbReference type="GO" id="GO:0016705">
    <property type="term" value="F:oxidoreductase activity, acting on paired donors, with incorporation or reduction of molecular oxygen"/>
    <property type="evidence" value="ECO:0007669"/>
    <property type="project" value="InterPro"/>
</dbReference>
<evidence type="ECO:0000256" key="9">
    <source>
        <dbReference type="SAM" id="MobiDB-lite"/>
    </source>
</evidence>
<dbReference type="Proteomes" id="UP000310108">
    <property type="component" value="Unassembled WGS sequence"/>
</dbReference>
<organism evidence="10 11">
    <name type="scientific">Colletotrichum tanaceti</name>
    <dbReference type="NCBI Taxonomy" id="1306861"/>
    <lineage>
        <taxon>Eukaryota</taxon>
        <taxon>Fungi</taxon>
        <taxon>Dikarya</taxon>
        <taxon>Ascomycota</taxon>
        <taxon>Pezizomycotina</taxon>
        <taxon>Sordariomycetes</taxon>
        <taxon>Hypocreomycetidae</taxon>
        <taxon>Glomerellales</taxon>
        <taxon>Glomerellaceae</taxon>
        <taxon>Colletotrichum</taxon>
        <taxon>Colletotrichum destructivum species complex</taxon>
    </lineage>
</organism>
<comment type="caution">
    <text evidence="10">The sequence shown here is derived from an EMBL/GenBank/DDBJ whole genome shotgun (WGS) entry which is preliminary data.</text>
</comment>
<reference evidence="10 11" key="1">
    <citation type="journal article" date="2019" name="PLoS ONE">
        <title>Comparative genome analysis indicates high evolutionary potential of pathogenicity genes in Colletotrichum tanaceti.</title>
        <authorList>
            <person name="Lelwala R.V."/>
            <person name="Korhonen P.K."/>
            <person name="Young N.D."/>
            <person name="Scott J.B."/>
            <person name="Ades P.A."/>
            <person name="Gasser R.B."/>
            <person name="Taylor P.W.J."/>
        </authorList>
    </citation>
    <scope>NUCLEOTIDE SEQUENCE [LARGE SCALE GENOMIC DNA]</scope>
    <source>
        <strain evidence="10">BRIP57314</strain>
    </source>
</reference>
<proteinExistence type="inferred from homology"/>
<feature type="binding site" description="axial binding residue" evidence="7">
    <location>
        <position position="571"/>
    </location>
    <ligand>
        <name>heme</name>
        <dbReference type="ChEBI" id="CHEBI:30413"/>
    </ligand>
    <ligandPart>
        <name>Fe</name>
        <dbReference type="ChEBI" id="CHEBI:18248"/>
    </ligandPart>
</feature>
<dbReference type="SUPFAM" id="SSF48264">
    <property type="entry name" value="Cytochrome P450"/>
    <property type="match status" value="1"/>
</dbReference>
<dbReference type="STRING" id="1306861.A0A4U6XHN8"/>
<keyword evidence="8" id="KW-0560">Oxidoreductase</keyword>
<evidence type="ECO:0000313" key="11">
    <source>
        <dbReference type="Proteomes" id="UP000310108"/>
    </source>
</evidence>
<dbReference type="GO" id="GO:0005506">
    <property type="term" value="F:iron ion binding"/>
    <property type="evidence" value="ECO:0007669"/>
    <property type="project" value="InterPro"/>
</dbReference>
<evidence type="ECO:0000313" key="10">
    <source>
        <dbReference type="EMBL" id="TKW55154.1"/>
    </source>
</evidence>
<protein>
    <submittedName>
        <fullName evidence="10">Thromboxane-A synthase</fullName>
    </submittedName>
</protein>
<dbReference type="PANTHER" id="PTHR24305">
    <property type="entry name" value="CYTOCHROME P450"/>
    <property type="match status" value="1"/>
</dbReference>
<dbReference type="Pfam" id="PF00067">
    <property type="entry name" value="p450"/>
    <property type="match status" value="2"/>
</dbReference>
<evidence type="ECO:0000256" key="1">
    <source>
        <dbReference type="ARBA" id="ARBA00001971"/>
    </source>
</evidence>
<evidence type="ECO:0000256" key="5">
    <source>
        <dbReference type="ARBA" id="ARBA00023004"/>
    </source>
</evidence>
<dbReference type="EMBL" id="PJEX01000109">
    <property type="protein sequence ID" value="TKW55154.1"/>
    <property type="molecule type" value="Genomic_DNA"/>
</dbReference>
<dbReference type="GO" id="GO:0020037">
    <property type="term" value="F:heme binding"/>
    <property type="evidence" value="ECO:0007669"/>
    <property type="project" value="InterPro"/>
</dbReference>
<comment type="similarity">
    <text evidence="2 8">Belongs to the cytochrome P450 family.</text>
</comment>
<evidence type="ECO:0000256" key="2">
    <source>
        <dbReference type="ARBA" id="ARBA00010617"/>
    </source>
</evidence>
<feature type="region of interest" description="Disordered" evidence="9">
    <location>
        <begin position="251"/>
        <end position="277"/>
    </location>
</feature>
<sequence>MLGTVLPGRAMDEPKVIVDAILPSPSRALCFAVAGLCLYLLYRWALPRPIPGIPHNEVAAKSILGDIPSLKEGIGRTGEFNLWLLEQSARLRSPIFQVLIRPLGRPIVVLTDFREAQDVLLRRRDFDRSSLVADLLEGAGRQHHIHMKTGAEWKRHRRLLQDLMSPAFLRDVAAPTVYAGVLRLVALWGDKARVADGRPFEAETDIYYAALDAVTSFVFGGGFPHSAIRPTVELIEALTEDDVARLRERADAAGNPGAGAGDNGDGDGSSAGPLDFPQGKCDETIEATLNVAASIEQLQGSPIPRIKWWFVERRAAMRRTFRTKKAYVSAEIAKALDRLREVGDEESKVLSAVELMVLREKKLAENEGREPDFFCDTMVDEVFGVVIGGHDTTSTTMCWGVKLLADNPDKQTSLRDALRGAFSDAHAENRSPSVAEISSGDRGAGRIPYLDAAMEEILRCGGAAPMVDREAVTDTELLGHRIPAGTVVLCLSRGPGMLRPALEVDEAARSASSRAAKARAWDDADIGQFRPERWLVKSDSESDSSAAAQGGVEFDQQAGPQLAFGLGTRGCFGRRLAYLELRIMLTLIVWNFELLPCPERLSGYGAREGLTYKPKECYVRLAALGGKK</sequence>
<dbReference type="Gene3D" id="1.10.630.10">
    <property type="entry name" value="Cytochrome P450"/>
    <property type="match status" value="1"/>
</dbReference>
<evidence type="ECO:0000256" key="6">
    <source>
        <dbReference type="ARBA" id="ARBA00023033"/>
    </source>
</evidence>
<dbReference type="InterPro" id="IPR017972">
    <property type="entry name" value="Cyt_P450_CS"/>
</dbReference>
<dbReference type="PROSITE" id="PS00086">
    <property type="entry name" value="CYTOCHROME_P450"/>
    <property type="match status" value="1"/>
</dbReference>
<evidence type="ECO:0000256" key="4">
    <source>
        <dbReference type="ARBA" id="ARBA00022723"/>
    </source>
</evidence>
<keyword evidence="3 7" id="KW-0349">Heme</keyword>
<dbReference type="PANTHER" id="PTHR24305:SF232">
    <property type="entry name" value="P450, PUTATIVE (EUROFUNG)-RELATED"/>
    <property type="match status" value="1"/>
</dbReference>
<keyword evidence="4 7" id="KW-0479">Metal-binding</keyword>
<feature type="compositionally biased region" description="Gly residues" evidence="9">
    <location>
        <begin position="256"/>
        <end position="269"/>
    </location>
</feature>
<dbReference type="GO" id="GO:0004497">
    <property type="term" value="F:monooxygenase activity"/>
    <property type="evidence" value="ECO:0007669"/>
    <property type="project" value="UniProtKB-KW"/>
</dbReference>
<keyword evidence="11" id="KW-1185">Reference proteome</keyword>
<dbReference type="InterPro" id="IPR001128">
    <property type="entry name" value="Cyt_P450"/>
</dbReference>
<name>A0A4U6XHN8_9PEZI</name>
<comment type="cofactor">
    <cofactor evidence="1 7">
        <name>heme</name>
        <dbReference type="ChEBI" id="CHEBI:30413"/>
    </cofactor>
</comment>
<dbReference type="AlphaFoldDB" id="A0A4U6XHN8"/>